<comment type="similarity">
    <text evidence="2">Belongs to the ORC5 family.</text>
</comment>
<dbReference type="InterPro" id="IPR047088">
    <property type="entry name" value="ORC5_C"/>
</dbReference>
<evidence type="ECO:0000259" key="7">
    <source>
        <dbReference type="Pfam" id="PF13191"/>
    </source>
</evidence>
<dbReference type="Proteomes" id="UP001642520">
    <property type="component" value="Unassembled WGS sequence"/>
</dbReference>
<dbReference type="InterPro" id="IPR027417">
    <property type="entry name" value="P-loop_NTPase"/>
</dbReference>
<protein>
    <recommendedName>
        <fullName evidence="12">Origin recognition complex subunit 5</fullName>
    </recommendedName>
</protein>
<dbReference type="SUPFAM" id="SSF52540">
    <property type="entry name" value="P-loop containing nucleoside triphosphate hydrolases"/>
    <property type="match status" value="1"/>
</dbReference>
<evidence type="ECO:0008006" key="12">
    <source>
        <dbReference type="Google" id="ProtNLM"/>
    </source>
</evidence>
<comment type="caution">
    <text evidence="10">The sequence shown here is derived from an EMBL/GenBank/DDBJ whole genome shotgun (WGS) entry which is preliminary data.</text>
</comment>
<evidence type="ECO:0000256" key="6">
    <source>
        <dbReference type="ARBA" id="ARBA00023242"/>
    </source>
</evidence>
<proteinExistence type="inferred from homology"/>
<feature type="domain" description="ORC5 lid" evidence="9">
    <location>
        <begin position="207"/>
        <end position="251"/>
    </location>
</feature>
<feature type="domain" description="Origin recognition complex subunit 5 C-terminal" evidence="8">
    <location>
        <begin position="302"/>
        <end position="429"/>
    </location>
</feature>
<organism evidence="10 11">
    <name type="scientific">Xylocopa violacea</name>
    <name type="common">Violet carpenter bee</name>
    <name type="synonym">Apis violacea</name>
    <dbReference type="NCBI Taxonomy" id="135666"/>
    <lineage>
        <taxon>Eukaryota</taxon>
        <taxon>Metazoa</taxon>
        <taxon>Ecdysozoa</taxon>
        <taxon>Arthropoda</taxon>
        <taxon>Hexapoda</taxon>
        <taxon>Insecta</taxon>
        <taxon>Pterygota</taxon>
        <taxon>Neoptera</taxon>
        <taxon>Endopterygota</taxon>
        <taxon>Hymenoptera</taxon>
        <taxon>Apocrita</taxon>
        <taxon>Aculeata</taxon>
        <taxon>Apoidea</taxon>
        <taxon>Anthophila</taxon>
        <taxon>Apidae</taxon>
        <taxon>Xylocopa</taxon>
        <taxon>Xylocopa</taxon>
    </lineage>
</organism>
<evidence type="ECO:0000313" key="10">
    <source>
        <dbReference type="EMBL" id="CAL7948070.1"/>
    </source>
</evidence>
<dbReference type="PANTHER" id="PTHR12705">
    <property type="entry name" value="ORIGIN RECOGNITION COMPLEX SUBUNIT 5"/>
    <property type="match status" value="1"/>
</dbReference>
<evidence type="ECO:0000256" key="4">
    <source>
        <dbReference type="ARBA" id="ARBA00022741"/>
    </source>
</evidence>
<reference evidence="10 11" key="1">
    <citation type="submission" date="2024-08" db="EMBL/GenBank/DDBJ databases">
        <authorList>
            <person name="Will J Nash"/>
            <person name="Angela Man"/>
            <person name="Seanna McTaggart"/>
            <person name="Kendall Baker"/>
            <person name="Tom Barker"/>
            <person name="Leah Catchpole"/>
            <person name="Alex Durrant"/>
            <person name="Karim Gharbi"/>
            <person name="Naomi Irish"/>
            <person name="Gemy Kaithakottil"/>
            <person name="Debby Ku"/>
            <person name="Aaliyah Providence"/>
            <person name="Felix Shaw"/>
            <person name="David Swarbreck"/>
            <person name="Chris Watkins"/>
            <person name="Ann M. McCartney"/>
            <person name="Giulio Formenti"/>
            <person name="Alice Mouton"/>
            <person name="Noel Vella"/>
            <person name="Bjorn M von Reumont"/>
            <person name="Adriana Vella"/>
            <person name="Wilfried Haerty"/>
        </authorList>
    </citation>
    <scope>NUCLEOTIDE SEQUENCE [LARGE SCALE GENOMIC DNA]</scope>
</reference>
<sequence length="434" mass="51186">MEKYLEYVDEKILCRKKMIMQLYSLIGYSDEPMPHSIFIYGHVATGKSLVVQNMLSYLKYNVSVINCIEHVNRRHIFDYILDDLSWHFITNSKTVNKIQKKCDKFVDFLLNLKAISVNDARPIVIVFDKSDKLRDIDADLLPAFSKLKELSNINVCVIFISDIVWEKYRIKIGLYEPIKIYFPQYTRNEFTEILLKSKPYDYNDTFYENYLNLFLSVFFRFCRDLNELRYMAKVNFSKYIEPVEIDHSKESNTALLWRNISAVFKANLEVIYLRISSENFTKHNQLSQEIESTMRLALSFELPYYAKYMLIASYLASYNPAKEDKHLFMKQKCKKNRKIMDKRKISLKTFHEPFNFTVTRMIAIFCAILDEKVDINANLLAQIPSMCQLGLLSVVGNYNLNEPKFKCCVSYDFIVVIAKTVGFNIQNYLYNSIF</sequence>
<dbReference type="Pfam" id="PF21639">
    <property type="entry name" value="ORC5_lid"/>
    <property type="match status" value="1"/>
</dbReference>
<evidence type="ECO:0000259" key="8">
    <source>
        <dbReference type="Pfam" id="PF14630"/>
    </source>
</evidence>
<keyword evidence="11" id="KW-1185">Reference proteome</keyword>
<accession>A0ABP1P473</accession>
<keyword evidence="3" id="KW-0235">DNA replication</keyword>
<dbReference type="InterPro" id="IPR041664">
    <property type="entry name" value="AAA_16"/>
</dbReference>
<evidence type="ECO:0000256" key="2">
    <source>
        <dbReference type="ARBA" id="ARBA00006269"/>
    </source>
</evidence>
<dbReference type="InterPro" id="IPR048866">
    <property type="entry name" value="ORC5_lid"/>
</dbReference>
<gene>
    <name evidence="10" type="ORF">XYLVIOL_LOCUS8657</name>
</gene>
<dbReference type="Gene3D" id="3.40.50.300">
    <property type="entry name" value="P-loop containing nucleotide triphosphate hydrolases"/>
    <property type="match status" value="1"/>
</dbReference>
<keyword evidence="6" id="KW-0539">Nucleus</keyword>
<dbReference type="PANTHER" id="PTHR12705:SF0">
    <property type="entry name" value="ORIGIN RECOGNITION COMPLEX SUBUNIT 5"/>
    <property type="match status" value="1"/>
</dbReference>
<dbReference type="Pfam" id="PF14630">
    <property type="entry name" value="ORC5_C"/>
    <property type="match status" value="1"/>
</dbReference>
<evidence type="ECO:0000256" key="3">
    <source>
        <dbReference type="ARBA" id="ARBA00022705"/>
    </source>
</evidence>
<evidence type="ECO:0000313" key="11">
    <source>
        <dbReference type="Proteomes" id="UP001642520"/>
    </source>
</evidence>
<dbReference type="Pfam" id="PF13191">
    <property type="entry name" value="AAA_16"/>
    <property type="match status" value="1"/>
</dbReference>
<keyword evidence="4" id="KW-0547">Nucleotide-binding</keyword>
<dbReference type="EMBL" id="CAXAJV020001296">
    <property type="protein sequence ID" value="CAL7948070.1"/>
    <property type="molecule type" value="Genomic_DNA"/>
</dbReference>
<evidence type="ECO:0000259" key="9">
    <source>
        <dbReference type="Pfam" id="PF21639"/>
    </source>
</evidence>
<dbReference type="InterPro" id="IPR020796">
    <property type="entry name" value="ORC5"/>
</dbReference>
<evidence type="ECO:0000256" key="1">
    <source>
        <dbReference type="ARBA" id="ARBA00004123"/>
    </source>
</evidence>
<keyword evidence="5" id="KW-0067">ATP-binding</keyword>
<feature type="domain" description="Orc1-like AAA ATPase" evidence="7">
    <location>
        <begin position="12"/>
        <end position="158"/>
    </location>
</feature>
<name>A0ABP1P473_XYLVO</name>
<evidence type="ECO:0000256" key="5">
    <source>
        <dbReference type="ARBA" id="ARBA00022840"/>
    </source>
</evidence>
<comment type="subcellular location">
    <subcellularLocation>
        <location evidence="1">Nucleus</location>
    </subcellularLocation>
</comment>